<evidence type="ECO:0000256" key="1">
    <source>
        <dbReference type="SAM" id="MobiDB-lite"/>
    </source>
</evidence>
<sequence>MQEPPQLDAVAPNRSKPNYVTPDRPAFWDDFPPLRNFKDPSELHPSELRARLRHPVCLYWFRITSQAAHALLTNAYPRSADEAAIPDEGIMFLWRKEYGLPFIDDGRRCLKTVDHIALPRATLEQAQRVPLDRLFQLTGCKGYLVLSADAEEQTFFLEADEPRKLPLAKDVIDAHLLQIRAGEADAVKAEETVAACGNSGNKVRVVRLFDMDDLPGGLSGFKPFYWARRPPSHSLVFSPLFRLFARRRIRGLSTSSESSSSSLSLLLYHKQHDAGFSDHQGTVLLVVVTSVFSPSLSGFSTSNLASSASGLLATVAAVAGLISVGMSYAPSIMAKSWYKWENLGIVAACGVFWAWQMIGAGFASTCTGNAWSSLFCNGAGKIAFYIILVAAVLIQPAILVVGRNGGGSSPPPDNSYSLSRSASSGHRRARADSNEWSDFSNRSDSDESDAEKGMLHPGNGEGMSKSVGMSGRSDEGPHSSNIPHLPEGGHKPRVVPTGNIDPSAFSGESESTGHTRTSSSSTTASEPVDIPHAEELQPSHREGDSPHHTFMHVPHGTKEQEEEEERLKQMMAK</sequence>
<feature type="compositionally biased region" description="Basic and acidic residues" evidence="1">
    <location>
        <begin position="441"/>
        <end position="454"/>
    </location>
</feature>
<feature type="compositionally biased region" description="Basic and acidic residues" evidence="1">
    <location>
        <begin position="529"/>
        <end position="547"/>
    </location>
</feature>
<dbReference type="AlphaFoldDB" id="A0A0K3C8X0"/>
<feature type="region of interest" description="Disordered" evidence="1">
    <location>
        <begin position="406"/>
        <end position="573"/>
    </location>
</feature>
<dbReference type="EMBL" id="CWKI01000003">
    <property type="protein sequence ID" value="CTR06199.1"/>
    <property type="molecule type" value="Genomic_DNA"/>
</dbReference>
<feature type="compositionally biased region" description="Low complexity" evidence="1">
    <location>
        <begin position="415"/>
        <end position="424"/>
    </location>
</feature>
<keyword evidence="2" id="KW-1133">Transmembrane helix</keyword>
<keyword evidence="2" id="KW-0472">Membrane</keyword>
<feature type="transmembrane region" description="Helical" evidence="2">
    <location>
        <begin position="382"/>
        <end position="401"/>
    </location>
</feature>
<feature type="compositionally biased region" description="Low complexity" evidence="1">
    <location>
        <begin position="506"/>
        <end position="526"/>
    </location>
</feature>
<gene>
    <name evidence="3" type="primary">FGENESH: predicted gene_3.511</name>
    <name evidence="3" type="ORF">BN2166_0020600</name>
</gene>
<evidence type="ECO:0000313" key="3">
    <source>
        <dbReference type="EMBL" id="CTR06199.1"/>
    </source>
</evidence>
<protein>
    <submittedName>
        <fullName evidence="3">FGENESH: predicted gene_3.511 protein</fullName>
    </submittedName>
</protein>
<feature type="transmembrane region" description="Helical" evidence="2">
    <location>
        <begin position="342"/>
        <end position="362"/>
    </location>
</feature>
<keyword evidence="4" id="KW-1185">Reference proteome</keyword>
<keyword evidence="2" id="KW-0812">Transmembrane</keyword>
<dbReference type="Proteomes" id="UP000199069">
    <property type="component" value="Unassembled WGS sequence"/>
</dbReference>
<accession>A0A0K3C8X0</accession>
<organism evidence="3 4">
    <name type="scientific">Rhodotorula toruloides</name>
    <name type="common">Yeast</name>
    <name type="synonym">Rhodosporidium toruloides</name>
    <dbReference type="NCBI Taxonomy" id="5286"/>
    <lineage>
        <taxon>Eukaryota</taxon>
        <taxon>Fungi</taxon>
        <taxon>Dikarya</taxon>
        <taxon>Basidiomycota</taxon>
        <taxon>Pucciniomycotina</taxon>
        <taxon>Microbotryomycetes</taxon>
        <taxon>Sporidiobolales</taxon>
        <taxon>Sporidiobolaceae</taxon>
        <taxon>Rhodotorula</taxon>
    </lineage>
</organism>
<evidence type="ECO:0000313" key="4">
    <source>
        <dbReference type="Proteomes" id="UP000199069"/>
    </source>
</evidence>
<name>A0A0K3C8X0_RHOTO</name>
<proteinExistence type="predicted"/>
<feature type="transmembrane region" description="Helical" evidence="2">
    <location>
        <begin position="310"/>
        <end position="330"/>
    </location>
</feature>
<reference evidence="3 4" key="1">
    <citation type="submission" date="2015-07" db="EMBL/GenBank/DDBJ databases">
        <authorList>
            <person name="Cajimat M.N.B."/>
            <person name="Milazzo M.L."/>
            <person name="Fulhorst C.F."/>
        </authorList>
    </citation>
    <scope>NUCLEOTIDE SEQUENCE [LARGE SCALE GENOMIC DNA]</scope>
    <source>
        <strain evidence="3">Single colony</strain>
    </source>
</reference>
<evidence type="ECO:0000256" key="2">
    <source>
        <dbReference type="SAM" id="Phobius"/>
    </source>
</evidence>